<dbReference type="Proteomes" id="UP000054481">
    <property type="component" value="Unassembled WGS sequence"/>
</dbReference>
<evidence type="ECO:0000256" key="1">
    <source>
        <dbReference type="SAM" id="MobiDB-lite"/>
    </source>
</evidence>
<dbReference type="OrthoDB" id="5428673at2759"/>
<dbReference type="PANTHER" id="PTHR46599:SF3">
    <property type="entry name" value="PIGGYBAC TRANSPOSABLE ELEMENT-DERIVED PROTEIN 4"/>
    <property type="match status" value="1"/>
</dbReference>
<reference evidence="3 4" key="1">
    <citation type="journal article" date="2014" name="Genome Biol. Evol.">
        <title>Comparative genomics and transcriptomics analyses reveal divergent lifestyle features of nematode endoparasitic fungus Hirsutella minnesotensis.</title>
        <authorList>
            <person name="Lai Y."/>
            <person name="Liu K."/>
            <person name="Zhang X."/>
            <person name="Zhang X."/>
            <person name="Li K."/>
            <person name="Wang N."/>
            <person name="Shu C."/>
            <person name="Wu Y."/>
            <person name="Wang C."/>
            <person name="Bushley K.E."/>
            <person name="Xiang M."/>
            <person name="Liu X."/>
        </authorList>
    </citation>
    <scope>NUCLEOTIDE SEQUENCE [LARGE SCALE GENOMIC DNA]</scope>
    <source>
        <strain evidence="3 4">3608</strain>
    </source>
</reference>
<evidence type="ECO:0000259" key="2">
    <source>
        <dbReference type="Pfam" id="PF13843"/>
    </source>
</evidence>
<feature type="region of interest" description="Disordered" evidence="1">
    <location>
        <begin position="545"/>
        <end position="576"/>
    </location>
</feature>
<feature type="region of interest" description="Disordered" evidence="1">
    <location>
        <begin position="638"/>
        <end position="660"/>
    </location>
</feature>
<dbReference type="AlphaFoldDB" id="A0A0F7ZW51"/>
<feature type="compositionally biased region" description="Low complexity" evidence="1">
    <location>
        <begin position="545"/>
        <end position="556"/>
    </location>
</feature>
<evidence type="ECO:0000313" key="3">
    <source>
        <dbReference type="EMBL" id="KJZ68362.1"/>
    </source>
</evidence>
<evidence type="ECO:0000313" key="4">
    <source>
        <dbReference type="Proteomes" id="UP000054481"/>
    </source>
</evidence>
<dbReference type="EMBL" id="KQ030918">
    <property type="protein sequence ID" value="KJZ68362.1"/>
    <property type="molecule type" value="Genomic_DNA"/>
</dbReference>
<proteinExistence type="predicted"/>
<feature type="compositionally biased region" description="Basic and acidic residues" evidence="1">
    <location>
        <begin position="647"/>
        <end position="660"/>
    </location>
</feature>
<dbReference type="Pfam" id="PF13843">
    <property type="entry name" value="DDE_Tnp_1_7"/>
    <property type="match status" value="1"/>
</dbReference>
<feature type="domain" description="PiggyBac transposable element-derived protein" evidence="2">
    <location>
        <begin position="67"/>
        <end position="469"/>
    </location>
</feature>
<gene>
    <name evidence="3" type="ORF">HIM_12245</name>
</gene>
<dbReference type="InterPro" id="IPR029526">
    <property type="entry name" value="PGBD"/>
</dbReference>
<sequence length="660" mass="75371">MDSPRPVAVTNQFDDELLIRIDNSLCEHPSDNTCRPALPPLPTRGSKFEPLEVPFRAPEVRNLPTTALALFEAFVPLDLVEKWVLWTNREPFSRSQAPLPHSRRLRWTPITPDEVYIWLAILIYLGLHRERRIQDHWKTSRLGIQRPTHPIVKFMTFDRFTQILRNLRLCDPDNLISTDFDYVNDWSSHIQQISLHLYNPGSMIAIDECMIRYTGRSKQTTRVPSKPVPVGYKVWASAQRGYFLSWIWHLPKQAMGSAAEPIRRKKPGNNDQIYLNPTQSVVPALIKLLPEQPYHVFLDNLFSSPNLFVALRRRGVGATGTARTNSGIDKELVQWKADDSKGKLQWPWGKLQAYPTPDNLINQIAWKDNALVLMLSTVHTGNEIEERIRKRPANVSKPQQRAIKEEFKDKHTKKLKLPIVTVEYNDEMGSVDVGDQLRGYMGYDHITRRGGWKAIAYGFLLDTALINTFILQQRGNPQWQTFDSQIRWRSYLIDQLIQHHATNGTSRQRYRAGAETLPMSEHIHKQRGKCSRCVACQGFRLGQVRSQSQQQRPPLGALDDDSKWDVTGPGGNPVMRLPPAPILKRAFLKGPALRVDPFLSRITGKMEGLHAYETFGFDLAPPPSLVLHLKPPFSSSLPSLPPPCHPGHGDDLPSRHVERD</sequence>
<organism evidence="3 4">
    <name type="scientific">Hirsutella minnesotensis 3608</name>
    <dbReference type="NCBI Taxonomy" id="1043627"/>
    <lineage>
        <taxon>Eukaryota</taxon>
        <taxon>Fungi</taxon>
        <taxon>Dikarya</taxon>
        <taxon>Ascomycota</taxon>
        <taxon>Pezizomycotina</taxon>
        <taxon>Sordariomycetes</taxon>
        <taxon>Hypocreomycetidae</taxon>
        <taxon>Hypocreales</taxon>
        <taxon>Ophiocordycipitaceae</taxon>
        <taxon>Hirsutella</taxon>
    </lineage>
</organism>
<protein>
    <recommendedName>
        <fullName evidence="2">PiggyBac transposable element-derived protein domain-containing protein</fullName>
    </recommendedName>
</protein>
<accession>A0A0F7ZW51</accession>
<name>A0A0F7ZW51_9HYPO</name>
<keyword evidence="4" id="KW-1185">Reference proteome</keyword>
<dbReference type="PANTHER" id="PTHR46599">
    <property type="entry name" value="PIGGYBAC TRANSPOSABLE ELEMENT-DERIVED PROTEIN 4"/>
    <property type="match status" value="1"/>
</dbReference>